<feature type="compositionally biased region" description="Polar residues" evidence="1">
    <location>
        <begin position="1290"/>
        <end position="1301"/>
    </location>
</feature>
<evidence type="ECO:0000313" key="2">
    <source>
        <dbReference type="EMBL" id="PSX01653.1"/>
    </source>
</evidence>
<dbReference type="RefSeq" id="WP_045152774.1">
    <property type="nucleotide sequence ID" value="NZ_JZSW01000007.1"/>
</dbReference>
<sequence length="1597" mass="174674">MNLTKLFLTYLSSIIMLIQTSWSVVLPYRVAGLVSQYTAVIPNTALIGGVGSTFALGAWLNSSMAEASIVGSPETSCDPGFVNTGGSCTKKDESPIQISCENSGYTPQTVYDVNIGFPSAACVKNTNVKSLVKCNAGEEAGGAHDQQCRKISTKAANVSCPAGKTEISPNKCAGEWFFPSSASSYVCPPACDPSYQFPYAGAPCPAQFDPLAISLNERKITCTAEAVAQGYSCSEGEVVVLEYPDMQPSMPSPFYLPTTSAPLRCVSKDYEPQVRRCPVPNRFTPNPRGVIWETPSGTDAQNPAYFDSVTGLATTCIRNIVETPTQSCPAGQTYDPNVYGCVDASAMVCAVGSYQNGLCLNSDGSLAVKSDGSIACPGNRVFDTASGICVSRLPANPTFSDYYASGGELGWAIGGMQSKLTPSASSNGDVALDMKLLSPEANKALQDKLNDPSNTGTKSGVVAVGDHDRSKNTYYSSISDTYANEEETTKAIQQNHAEYTAYDNNPNKPYINNSAEAYLTVQSTINENRPPPINPDADWLQNSANTVQATQAGTDDFFGACNTNATKQAINKDKLIVTEETCTSPVTTNYNSCQVTREVYEPTLKILEGESHVAVDIIAPDTVRLTLGTQVDNALDAQGEPCKKFVYNVSIQMAADVNVETATFQEAYYDDLFVVKTGAGEIFRKGPSAWSAPGSWPAPGVSCEQNQSIYWGGTQDATNDFKNDLADDSIIDFEINIGVGGKGEGKAMVDIKFDQDIKTNWTDKLLYQPADCKAKIDSGECSVDGWRNTQVRPPQTIGMEHWVEWDNVNNWNITNNGYDANSIDNLSQTTVYGSTSDVGHLWFRGNVEVRDPDDDTFGFIFGYPTAPVWNKDPNSASYVEGAADNDNNHYYMLLWTGDNGSPHNNRGIKLHKFYVDYLPLDLSWGDLYHGATHKDASGNNILDSAGNPIPLIQEIAFVDQKYNSHQKYVLEFEHNEWGGVKFSVDDVKKIDVPHSVMKFKTGRFGFITHSIKNVYFTAMEKVLPYNWGKLHPDDTLPSQALKGAAINMRCDAGKPTSILTPQGVKTLEDIRNQPNECTALDDRTDCSWVSRECDEGYTLPDGSCTLERSTYECVDDSHAWETVPLDSTCDFLTCSDGDPNCNLRSDQEVNTDFKDVVVQTAVITEMKHNVDCTDPKDPSTCTVFGGEVRQCSYDQFGMINCCDEFTGKTLDLFKLAMKMMTVASFADEQLDISGSMSEMAFGTGNGDGWIPDDLIDLGNDFTEGVNNLFSWGGDIETGNMNAWQGANGGNVNRYSTPNETAAGTAADSPLGEDGLSTGDMFKDWFVDIVKGKVKDQLVKLAMEKVVELMSDELKKAIIKGVTGQAVSSTASEAAVNQLAQEAMSQALANLMYYVNLIMVAYAVVQIAVMLYKMWNGCDDEEMDMSQNLKAKQCFYAYTKKCKKVLGICQSKHRERYCCFTTVLSRIIIQQAIKQPQIFGGTTYTAKQWRDDQGCRGLTIAEVGRTNFDQIDFSEWYNLMIQSGSLPDANSTLEMWTKDKHYANPYGRADALDRQSERDVQRMNEDYRKKIDKKDVLGEADCNLTPDLTGCKTGIFAD</sequence>
<reference evidence="2 3" key="1">
    <citation type="submission" date="2018-01" db="EMBL/GenBank/DDBJ databases">
        <title>Whole genome sequencing of Histamine producing bacteria.</title>
        <authorList>
            <person name="Butler K."/>
        </authorList>
    </citation>
    <scope>NUCLEOTIDE SEQUENCE [LARGE SCALE GENOMIC DNA]</scope>
    <source>
        <strain evidence="2 3">A6-1</strain>
    </source>
</reference>
<dbReference type="InterPro" id="IPR014121">
    <property type="entry name" value="TraN_Ftype"/>
</dbReference>
<dbReference type="Gene3D" id="2.60.120.200">
    <property type="match status" value="1"/>
</dbReference>
<feature type="region of interest" description="Disordered" evidence="1">
    <location>
        <begin position="1290"/>
        <end position="1309"/>
    </location>
</feature>
<evidence type="ECO:0008006" key="4">
    <source>
        <dbReference type="Google" id="ProtNLM"/>
    </source>
</evidence>
<comment type="caution">
    <text evidence="2">The sequence shown here is derived from an EMBL/GenBank/DDBJ whole genome shotgun (WGS) entry which is preliminary data.</text>
</comment>
<dbReference type="EMBL" id="PYOU01000032">
    <property type="protein sequence ID" value="PSX01653.1"/>
    <property type="molecule type" value="Genomic_DNA"/>
</dbReference>
<keyword evidence="3" id="KW-1185">Reference proteome</keyword>
<dbReference type="Pfam" id="PF06986">
    <property type="entry name" value="F_T4SS_TraN"/>
    <property type="match status" value="2"/>
</dbReference>
<organism evidence="2 3">
    <name type="scientific">Photobacterium angustum</name>
    <dbReference type="NCBI Taxonomy" id="661"/>
    <lineage>
        <taxon>Bacteria</taxon>
        <taxon>Pseudomonadati</taxon>
        <taxon>Pseudomonadota</taxon>
        <taxon>Gammaproteobacteria</taxon>
        <taxon>Vibrionales</taxon>
        <taxon>Vibrionaceae</taxon>
        <taxon>Photobacterium</taxon>
    </lineage>
</organism>
<dbReference type="Proteomes" id="UP000240989">
    <property type="component" value="Unassembled WGS sequence"/>
</dbReference>
<gene>
    <name evidence="2" type="ORF">C0W27_21945</name>
</gene>
<name>A0ABX5GYN4_PHOAN</name>
<evidence type="ECO:0000256" key="1">
    <source>
        <dbReference type="SAM" id="MobiDB-lite"/>
    </source>
</evidence>
<evidence type="ECO:0000313" key="3">
    <source>
        <dbReference type="Proteomes" id="UP000240989"/>
    </source>
</evidence>
<accession>A0ABX5GYN4</accession>
<proteinExistence type="predicted"/>
<protein>
    <recommendedName>
        <fullName evidence="4">Conjugal transfer protein TraN</fullName>
    </recommendedName>
</protein>